<evidence type="ECO:0000313" key="4">
    <source>
        <dbReference type="EMBL" id="MBD2773230.1"/>
    </source>
</evidence>
<feature type="signal peptide" evidence="1">
    <location>
        <begin position="1"/>
        <end position="20"/>
    </location>
</feature>
<dbReference type="EMBL" id="JACXAE010000050">
    <property type="protein sequence ID" value="MBD2773230.1"/>
    <property type="molecule type" value="Genomic_DNA"/>
</dbReference>
<feature type="chain" id="PRO_5035276285" evidence="1">
    <location>
        <begin position="21"/>
        <end position="477"/>
    </location>
</feature>
<dbReference type="PROSITE" id="PS51257">
    <property type="entry name" value="PROKAR_LIPOPROTEIN"/>
    <property type="match status" value="1"/>
</dbReference>
<dbReference type="Pfam" id="PF16116">
    <property type="entry name" value="DUF4832"/>
    <property type="match status" value="1"/>
</dbReference>
<feature type="domain" description="DUF4874" evidence="3">
    <location>
        <begin position="45"/>
        <end position="206"/>
    </location>
</feature>
<keyword evidence="1" id="KW-0732">Signal</keyword>
<evidence type="ECO:0000313" key="5">
    <source>
        <dbReference type="Proteomes" id="UP000629098"/>
    </source>
</evidence>
<organism evidence="4 5">
    <name type="scientific">Iningainema tapete BLCC-T55</name>
    <dbReference type="NCBI Taxonomy" id="2748662"/>
    <lineage>
        <taxon>Bacteria</taxon>
        <taxon>Bacillati</taxon>
        <taxon>Cyanobacteriota</taxon>
        <taxon>Cyanophyceae</taxon>
        <taxon>Nostocales</taxon>
        <taxon>Scytonemataceae</taxon>
        <taxon>Iningainema tapete</taxon>
    </lineage>
</organism>
<dbReference type="InterPro" id="IPR032267">
    <property type="entry name" value="DUF4832"/>
</dbReference>
<accession>A0A8J6XH54</accession>
<dbReference type="Proteomes" id="UP000629098">
    <property type="component" value="Unassembled WGS sequence"/>
</dbReference>
<keyword evidence="5" id="KW-1185">Reference proteome</keyword>
<reference evidence="4" key="1">
    <citation type="submission" date="2020-09" db="EMBL/GenBank/DDBJ databases">
        <title>Iningainema tapete sp. nov. (Scytonemataceae, Cyanobacteria) from greenhouses in central Florida (USA) produces two types of nodularin with biosynthetic potential for microcystin-LR and anabaenopeptins.</title>
        <authorList>
            <person name="Berthold D.E."/>
            <person name="Lefler F.W."/>
            <person name="Huang I.-S."/>
            <person name="Abdulla H."/>
            <person name="Zimba P.V."/>
            <person name="Laughinghouse H.D. IV."/>
        </authorList>
    </citation>
    <scope>NUCLEOTIDE SEQUENCE</scope>
    <source>
        <strain evidence="4">BLCCT55</strain>
    </source>
</reference>
<protein>
    <submittedName>
        <fullName evidence="4">DUF4832 domain-containing protein</fullName>
    </submittedName>
</protein>
<dbReference type="Pfam" id="PF16173">
    <property type="entry name" value="DUF4874"/>
    <property type="match status" value="1"/>
</dbReference>
<sequence length="477" mass="54862">MIKIKYLKLSLVIIMSAVLACQSSNPTNTNSITTMYERSNENFPNPERGFFVRFEPIGNQPFSPLELSKIQKVRSQNMTLIRRIYLLAEFRNKPLSSSFLKMVSNDCEIARKAGVKMIIRFSYNWQGGGQDAPVARILSHLEQLKPIFRANYDVISFLEAGFIGFWGEWNKSSNGLHKNPEARKAVLFKALSVLPSERMVALRYSHYKRDAFNNENPLSPKQAFKGTYRARTGAHNDCFLAGVDDWGTYNSVDLNEIDRQKTFLNLDNRYVVQSGELCNRSEYDDCPNALKELARMRWSALNFNSSDGVEIIKDWEKQGCLTEIKSRLGYRFRLLKSVTSSRVKPGGKFLLNFEVINDGWASPYNPRKLEVILRNRKNSREYFLPVKDDPRMWMPGTTNVVNITGGIPANMPKGEYEVLLNLPDPTPKLYNYPEYSIRLANKNIWEASTGYNFLLRKVFVNTNKGEDYSGKQFFKSR</sequence>
<name>A0A8J6XH54_9CYAN</name>
<evidence type="ECO:0000259" key="3">
    <source>
        <dbReference type="Pfam" id="PF16173"/>
    </source>
</evidence>
<evidence type="ECO:0000256" key="1">
    <source>
        <dbReference type="SAM" id="SignalP"/>
    </source>
</evidence>
<proteinExistence type="predicted"/>
<comment type="caution">
    <text evidence="4">The sequence shown here is derived from an EMBL/GenBank/DDBJ whole genome shotgun (WGS) entry which is preliminary data.</text>
</comment>
<dbReference type="AlphaFoldDB" id="A0A8J6XH54"/>
<feature type="domain" description="DUF4832" evidence="2">
    <location>
        <begin position="231"/>
        <end position="441"/>
    </location>
</feature>
<dbReference type="InterPro" id="IPR032379">
    <property type="entry name" value="DUF4874"/>
</dbReference>
<evidence type="ECO:0000259" key="2">
    <source>
        <dbReference type="Pfam" id="PF16116"/>
    </source>
</evidence>
<gene>
    <name evidence="4" type="ORF">ICL16_14415</name>
</gene>